<evidence type="ECO:0000313" key="4">
    <source>
        <dbReference type="Proteomes" id="UP000660339"/>
    </source>
</evidence>
<dbReference type="Proteomes" id="UP000660339">
    <property type="component" value="Unassembled WGS sequence"/>
</dbReference>
<dbReference type="RefSeq" id="WP_166383027.1">
    <property type="nucleotide sequence ID" value="NZ_BAAATT010000014.1"/>
</dbReference>
<keyword evidence="4" id="KW-1185">Reference proteome</keyword>
<name>A0A8J3PFZ0_9ACTN</name>
<accession>A0A8J3PFZ0</accession>
<reference evidence="3" key="1">
    <citation type="submission" date="2021-01" db="EMBL/GenBank/DDBJ databases">
        <title>Whole genome shotgun sequence of Catellatospora methionotrophica NBRC 14553.</title>
        <authorList>
            <person name="Komaki H."/>
            <person name="Tamura T."/>
        </authorList>
    </citation>
    <scope>NUCLEOTIDE SEQUENCE</scope>
    <source>
        <strain evidence="3">NBRC 14553</strain>
    </source>
</reference>
<feature type="region of interest" description="Disordered" evidence="1">
    <location>
        <begin position="169"/>
        <end position="203"/>
    </location>
</feature>
<evidence type="ECO:0000259" key="2">
    <source>
        <dbReference type="Pfam" id="PF18476"/>
    </source>
</evidence>
<dbReference type="EMBL" id="BONJ01000007">
    <property type="protein sequence ID" value="GIG13736.1"/>
    <property type="molecule type" value="Genomic_DNA"/>
</dbReference>
<evidence type="ECO:0000256" key="1">
    <source>
        <dbReference type="SAM" id="MobiDB-lite"/>
    </source>
</evidence>
<evidence type="ECO:0000313" key="3">
    <source>
        <dbReference type="EMBL" id="GIG13736.1"/>
    </source>
</evidence>
<protein>
    <recommendedName>
        <fullName evidence="2">PIN like domain-containing protein</fullName>
    </recommendedName>
</protein>
<feature type="compositionally biased region" description="Basic and acidic residues" evidence="1">
    <location>
        <begin position="180"/>
        <end position="203"/>
    </location>
</feature>
<gene>
    <name evidence="3" type="ORF">Cme02nite_20680</name>
</gene>
<dbReference type="Pfam" id="PF18476">
    <property type="entry name" value="PIN_8"/>
    <property type="match status" value="1"/>
</dbReference>
<dbReference type="InterPro" id="IPR041578">
    <property type="entry name" value="PIN_8"/>
</dbReference>
<organism evidence="3 4">
    <name type="scientific">Catellatospora methionotrophica</name>
    <dbReference type="NCBI Taxonomy" id="121620"/>
    <lineage>
        <taxon>Bacteria</taxon>
        <taxon>Bacillati</taxon>
        <taxon>Actinomycetota</taxon>
        <taxon>Actinomycetes</taxon>
        <taxon>Micromonosporales</taxon>
        <taxon>Micromonosporaceae</taxon>
        <taxon>Catellatospora</taxon>
    </lineage>
</organism>
<comment type="caution">
    <text evidence="3">The sequence shown here is derived from an EMBL/GenBank/DDBJ whole genome shotgun (WGS) entry which is preliminary data.</text>
</comment>
<proteinExistence type="predicted"/>
<sequence>MTTFSDGFAHFLPPSRSRQTTAMSEGLVVVDANVLLDAYRYTSNARNELFAALRSLGDRLWVPHQVALEFHRNRSKVMVGYDDSYNDLLKALADFRKKHDDEFVKHVREFANRVALTGDHQRSLLGEFAKAFDVLHEKINDLRAQHGISDRFITDDPVLRELQALLDGKTGGPLSAEEEQAAREEATQRIESEKPPGFKDAGKDDPCGDYLLWHQSLKEAKLRQKPLLFVTRDSKSDWFLTLKGRTISALPDLVKEAYDIAGVDFVAMATRSFLIYAQSILKTQVSESTLKQSDAIRQSLSHSKKKHFFISEELGDQLLAQALQDRALSSERLDRINRAIQLNSGNPKMEAELKTASRVAGRVQVQLDLNDLFISTLRGASKMRGTLRLEMSDWLPDEIARRQARIVQQEDDPSSEPKSSINGVVDQEPPLVD</sequence>
<feature type="domain" description="PIN like" evidence="2">
    <location>
        <begin position="27"/>
        <end position="251"/>
    </location>
</feature>
<feature type="region of interest" description="Disordered" evidence="1">
    <location>
        <begin position="406"/>
        <end position="433"/>
    </location>
</feature>
<dbReference type="AlphaFoldDB" id="A0A8J3PFZ0"/>